<organism evidence="2 3">
    <name type="scientific">Actinomycetospora chibensis</name>
    <dbReference type="NCBI Taxonomy" id="663606"/>
    <lineage>
        <taxon>Bacteria</taxon>
        <taxon>Bacillati</taxon>
        <taxon>Actinomycetota</taxon>
        <taxon>Actinomycetes</taxon>
        <taxon>Pseudonocardiales</taxon>
        <taxon>Pseudonocardiaceae</taxon>
        <taxon>Actinomycetospora</taxon>
    </lineage>
</organism>
<keyword evidence="3" id="KW-1185">Reference proteome</keyword>
<feature type="compositionally biased region" description="Basic and acidic residues" evidence="1">
    <location>
        <begin position="1"/>
        <end position="17"/>
    </location>
</feature>
<dbReference type="EMBL" id="JBHSIM010000068">
    <property type="protein sequence ID" value="MFC4836663.1"/>
    <property type="molecule type" value="Genomic_DNA"/>
</dbReference>
<sequence>MWHLHWRADARHPHGVDTVDGGSTTGTDGRPGRRRRASGSTPARGTFQHVRSDTPDAAKAADVPESVRVRGR</sequence>
<protein>
    <submittedName>
        <fullName evidence="2">Uncharacterized protein</fullName>
    </submittedName>
</protein>
<gene>
    <name evidence="2" type="ORF">ACFPEL_29965</name>
</gene>
<comment type="caution">
    <text evidence="2">The sequence shown here is derived from an EMBL/GenBank/DDBJ whole genome shotgun (WGS) entry which is preliminary data.</text>
</comment>
<feature type="compositionally biased region" description="Low complexity" evidence="1">
    <location>
        <begin position="18"/>
        <end position="28"/>
    </location>
</feature>
<evidence type="ECO:0000313" key="2">
    <source>
        <dbReference type="EMBL" id="MFC4836663.1"/>
    </source>
</evidence>
<dbReference type="Proteomes" id="UP001595909">
    <property type="component" value="Unassembled WGS sequence"/>
</dbReference>
<evidence type="ECO:0000256" key="1">
    <source>
        <dbReference type="SAM" id="MobiDB-lite"/>
    </source>
</evidence>
<feature type="region of interest" description="Disordered" evidence="1">
    <location>
        <begin position="1"/>
        <end position="72"/>
    </location>
</feature>
<dbReference type="RefSeq" id="WP_274191200.1">
    <property type="nucleotide sequence ID" value="NZ_BAABHN010000068.1"/>
</dbReference>
<evidence type="ECO:0000313" key="3">
    <source>
        <dbReference type="Proteomes" id="UP001595909"/>
    </source>
</evidence>
<accession>A0ABV9RS47</accession>
<name>A0ABV9RS47_9PSEU</name>
<proteinExistence type="predicted"/>
<reference evidence="3" key="1">
    <citation type="journal article" date="2019" name="Int. J. Syst. Evol. Microbiol.">
        <title>The Global Catalogue of Microorganisms (GCM) 10K type strain sequencing project: providing services to taxonomists for standard genome sequencing and annotation.</title>
        <authorList>
            <consortium name="The Broad Institute Genomics Platform"/>
            <consortium name="The Broad Institute Genome Sequencing Center for Infectious Disease"/>
            <person name="Wu L."/>
            <person name="Ma J."/>
        </authorList>
    </citation>
    <scope>NUCLEOTIDE SEQUENCE [LARGE SCALE GENOMIC DNA]</scope>
    <source>
        <strain evidence="3">CCUG 50347</strain>
    </source>
</reference>